<gene>
    <name evidence="1" type="ORF">AMETH_0982</name>
</gene>
<evidence type="ECO:0008006" key="3">
    <source>
        <dbReference type="Google" id="ProtNLM"/>
    </source>
</evidence>
<dbReference type="STRING" id="1068978.AMETH_0982"/>
<dbReference type="KEGG" id="amq:AMETH_0982"/>
<dbReference type="Proteomes" id="UP000062973">
    <property type="component" value="Chromosome"/>
</dbReference>
<keyword evidence="2" id="KW-1185">Reference proteome</keyword>
<dbReference type="InterPro" id="IPR011200">
    <property type="entry name" value="UCP012608"/>
</dbReference>
<dbReference type="AlphaFoldDB" id="A0A076MJZ4"/>
<dbReference type="EMBL" id="CP009110">
    <property type="protein sequence ID" value="AIJ21074.1"/>
    <property type="molecule type" value="Genomic_DNA"/>
</dbReference>
<evidence type="ECO:0000313" key="1">
    <source>
        <dbReference type="EMBL" id="AIJ21074.1"/>
    </source>
</evidence>
<reference evidence="1 2" key="1">
    <citation type="submission" date="2014-07" db="EMBL/GenBank/DDBJ databases">
        <title>Whole Genome Sequence of the Amycolatopsis methanolica 239.</title>
        <authorList>
            <person name="Tang B."/>
        </authorList>
    </citation>
    <scope>NUCLEOTIDE SEQUENCE [LARGE SCALE GENOMIC DNA]</scope>
    <source>
        <strain evidence="1 2">239</strain>
    </source>
</reference>
<organism evidence="1 2">
    <name type="scientific">Amycolatopsis methanolica 239</name>
    <dbReference type="NCBI Taxonomy" id="1068978"/>
    <lineage>
        <taxon>Bacteria</taxon>
        <taxon>Bacillati</taxon>
        <taxon>Actinomycetota</taxon>
        <taxon>Actinomycetes</taxon>
        <taxon>Pseudonocardiales</taxon>
        <taxon>Pseudonocardiaceae</taxon>
        <taxon>Amycolatopsis</taxon>
        <taxon>Amycolatopsis methanolica group</taxon>
    </lineage>
</organism>
<evidence type="ECO:0000313" key="2">
    <source>
        <dbReference type="Proteomes" id="UP000062973"/>
    </source>
</evidence>
<name>A0A076MJZ4_AMYME</name>
<dbReference type="HOGENOM" id="CLU_065141_0_0_11"/>
<dbReference type="PATRIC" id="fig|1068978.7.peg.1028"/>
<accession>A0A076MJZ4</accession>
<protein>
    <recommendedName>
        <fullName evidence="3">DUF2332 domain-containing protein</fullName>
    </recommendedName>
</protein>
<dbReference type="eggNOG" id="COG4427">
    <property type="taxonomic scope" value="Bacteria"/>
</dbReference>
<dbReference type="Pfam" id="PF10094">
    <property type="entry name" value="DUF2332"/>
    <property type="match status" value="1"/>
</dbReference>
<dbReference type="RefSeq" id="WP_026153820.1">
    <property type="nucleotide sequence ID" value="NZ_AQUL01000001.1"/>
</dbReference>
<proteinExistence type="predicted"/>
<sequence>MTIGLAEAKRRLDEFAGSAAGESPLYEHLASKAAEDDEVAGLLAAAPEEASPALLFAVAHRLVQADPIHPLYRYYPALGGANGVDDETWPLFREFLLAHAGEAAGMLASRSLANNEVRRAASVFPAVAMAAKQAGGKIALLEVGTAGGLLLGMDKFAYRYQCDGGEQLVAGPAKAAVGLHCALDLAPGAVLPKLPKKLTVVARAGLDPQPLDLSDEDELAWLEACVWGDQPDRVRLLRAAALAQRKSPPRIVAGDAVGAFDEALALLPADVPLVVLTCRTMGHMHDADRGEFLSRLAALGESRPLWWVMDETYEHGLSAVLPGRDELAFAVDGQTALGLARRTAGGWDAVALARTTRYGARMTWLAV</sequence>